<dbReference type="InterPro" id="IPR011001">
    <property type="entry name" value="Saposin-like"/>
</dbReference>
<dbReference type="Gene3D" id="1.10.225.10">
    <property type="entry name" value="Saposin-like"/>
    <property type="match status" value="1"/>
</dbReference>
<dbReference type="WBParaSite" id="Csp11.Scaffold49.g291.t1">
    <property type="protein sequence ID" value="Csp11.Scaffold49.g291.t1"/>
    <property type="gene ID" value="Csp11.Scaffold49.g291"/>
</dbReference>
<evidence type="ECO:0000256" key="2">
    <source>
        <dbReference type="SAM" id="SignalP"/>
    </source>
</evidence>
<dbReference type="InterPro" id="IPR008139">
    <property type="entry name" value="SaposinB_dom"/>
</dbReference>
<dbReference type="InterPro" id="IPR008138">
    <property type="entry name" value="SapB_2"/>
</dbReference>
<keyword evidence="1" id="KW-1015">Disulfide bond</keyword>
<accession>A0A1I7T3I0</accession>
<dbReference type="AlphaFoldDB" id="A0A1I7T3I0"/>
<protein>
    <submittedName>
        <fullName evidence="5">Saposin B-type domain-containing protein</fullName>
    </submittedName>
</protein>
<dbReference type="SUPFAM" id="SSF47862">
    <property type="entry name" value="Saposin"/>
    <property type="match status" value="1"/>
</dbReference>
<dbReference type="Proteomes" id="UP000095282">
    <property type="component" value="Unplaced"/>
</dbReference>
<sequence>MKTVFCIVGLIALATALVLPKQRASSLDCFLCRLAVNVTDPPVDNEVHKAEDKFIAECKKELSGIPFLEQECLNYAHSELDPIIKELESGTAPEDVCRKINQCPN</sequence>
<proteinExistence type="predicted"/>
<dbReference type="PROSITE" id="PS50015">
    <property type="entry name" value="SAP_B"/>
    <property type="match status" value="1"/>
</dbReference>
<evidence type="ECO:0000313" key="5">
    <source>
        <dbReference type="WBParaSite" id="Csp11.Scaffold49.g291.t1"/>
    </source>
</evidence>
<keyword evidence="2" id="KW-0732">Signal</keyword>
<feature type="signal peptide" evidence="2">
    <location>
        <begin position="1"/>
        <end position="16"/>
    </location>
</feature>
<evidence type="ECO:0000256" key="1">
    <source>
        <dbReference type="ARBA" id="ARBA00023157"/>
    </source>
</evidence>
<dbReference type="SMART" id="SM00741">
    <property type="entry name" value="SapB"/>
    <property type="match status" value="1"/>
</dbReference>
<organism evidence="4 5">
    <name type="scientific">Caenorhabditis tropicalis</name>
    <dbReference type="NCBI Taxonomy" id="1561998"/>
    <lineage>
        <taxon>Eukaryota</taxon>
        <taxon>Metazoa</taxon>
        <taxon>Ecdysozoa</taxon>
        <taxon>Nematoda</taxon>
        <taxon>Chromadorea</taxon>
        <taxon>Rhabditida</taxon>
        <taxon>Rhabditina</taxon>
        <taxon>Rhabditomorpha</taxon>
        <taxon>Rhabditoidea</taxon>
        <taxon>Rhabditidae</taxon>
        <taxon>Peloderinae</taxon>
        <taxon>Caenorhabditis</taxon>
    </lineage>
</organism>
<feature type="domain" description="Saposin B-type" evidence="3">
    <location>
        <begin position="25"/>
        <end position="105"/>
    </location>
</feature>
<dbReference type="STRING" id="1561998.A0A1I7T3I0"/>
<keyword evidence="4" id="KW-1185">Reference proteome</keyword>
<evidence type="ECO:0000259" key="3">
    <source>
        <dbReference type="PROSITE" id="PS50015"/>
    </source>
</evidence>
<name>A0A1I7T3I0_9PELO</name>
<dbReference type="eggNOG" id="KOG1340">
    <property type="taxonomic scope" value="Eukaryota"/>
</dbReference>
<feature type="chain" id="PRO_5009307000" evidence="2">
    <location>
        <begin position="17"/>
        <end position="105"/>
    </location>
</feature>
<evidence type="ECO:0000313" key="4">
    <source>
        <dbReference type="Proteomes" id="UP000095282"/>
    </source>
</evidence>
<dbReference type="Pfam" id="PF03489">
    <property type="entry name" value="SapB_2"/>
    <property type="match status" value="1"/>
</dbReference>
<reference evidence="5" key="1">
    <citation type="submission" date="2016-11" db="UniProtKB">
        <authorList>
            <consortium name="WormBaseParasite"/>
        </authorList>
    </citation>
    <scope>IDENTIFICATION</scope>
</reference>